<evidence type="ECO:0000313" key="3">
    <source>
        <dbReference type="Proteomes" id="UP000198935"/>
    </source>
</evidence>
<dbReference type="Proteomes" id="UP000198935">
    <property type="component" value="Unassembled WGS sequence"/>
</dbReference>
<protein>
    <submittedName>
        <fullName evidence="2">Uncharacterized protein</fullName>
    </submittedName>
</protein>
<keyword evidence="1" id="KW-0812">Transmembrane</keyword>
<dbReference type="AlphaFoldDB" id="A0A1H3UT46"/>
<feature type="transmembrane region" description="Helical" evidence="1">
    <location>
        <begin position="28"/>
        <end position="47"/>
    </location>
</feature>
<accession>A0A1H3UT46</accession>
<reference evidence="3" key="1">
    <citation type="submission" date="2016-10" db="EMBL/GenBank/DDBJ databases">
        <authorList>
            <person name="Varghese N."/>
            <person name="Submissions S."/>
        </authorList>
    </citation>
    <scope>NUCLEOTIDE SEQUENCE [LARGE SCALE GENOMIC DNA]</scope>
    <source>
        <strain evidence="3">SP</strain>
    </source>
</reference>
<feature type="transmembrane region" description="Helical" evidence="1">
    <location>
        <begin position="5"/>
        <end position="22"/>
    </location>
</feature>
<keyword evidence="1" id="KW-1133">Transmembrane helix</keyword>
<keyword evidence="1" id="KW-0472">Membrane</keyword>
<sequence>MKSIGIILIAVGVIGILLSFLMFGDIGIAAFIGALSALLSGIGFLQVNKVLTQQVKAGNE</sequence>
<name>A0A1H3UT46_9BACI</name>
<evidence type="ECO:0000256" key="1">
    <source>
        <dbReference type="SAM" id="Phobius"/>
    </source>
</evidence>
<dbReference type="OrthoDB" id="517663at2"/>
<proteinExistence type="predicted"/>
<keyword evidence="3" id="KW-1185">Reference proteome</keyword>
<organism evidence="2 3">
    <name type="scientific">Evansella caseinilytica</name>
    <dbReference type="NCBI Taxonomy" id="1503961"/>
    <lineage>
        <taxon>Bacteria</taxon>
        <taxon>Bacillati</taxon>
        <taxon>Bacillota</taxon>
        <taxon>Bacilli</taxon>
        <taxon>Bacillales</taxon>
        <taxon>Bacillaceae</taxon>
        <taxon>Evansella</taxon>
    </lineage>
</organism>
<evidence type="ECO:0000313" key="2">
    <source>
        <dbReference type="EMBL" id="SDZ65603.1"/>
    </source>
</evidence>
<gene>
    <name evidence="2" type="ORF">SAMN05421736_1263</name>
</gene>
<dbReference type="EMBL" id="FNPI01000026">
    <property type="protein sequence ID" value="SDZ65603.1"/>
    <property type="molecule type" value="Genomic_DNA"/>
</dbReference>